<dbReference type="EMBL" id="CAEZTI010000050">
    <property type="protein sequence ID" value="CAB4560499.1"/>
    <property type="molecule type" value="Genomic_DNA"/>
</dbReference>
<reference evidence="1" key="1">
    <citation type="submission" date="2020-05" db="EMBL/GenBank/DDBJ databases">
        <authorList>
            <person name="Chiriac C."/>
            <person name="Salcher M."/>
            <person name="Ghai R."/>
            <person name="Kavagutti S V."/>
        </authorList>
    </citation>
    <scope>NUCLEOTIDE SEQUENCE</scope>
</reference>
<evidence type="ECO:0000313" key="1">
    <source>
        <dbReference type="EMBL" id="CAB4560499.1"/>
    </source>
</evidence>
<sequence length="150" mass="17086">MEIKLPNWSPRKDSEMRVASALVLVQAILNVSEQMVQSHLRDSLSIAIWKYTECDGKYTTRFRSRGAIENPKGKLNHEHVVTRKSLIDELLVTPNEFETIMAKAVACTVLTSEHALLRSVEKDNSALVGWQRYRAAGIEVYDLAEQRLLF</sequence>
<proteinExistence type="predicted"/>
<protein>
    <submittedName>
        <fullName evidence="1">Unannotated protein</fullName>
    </submittedName>
</protein>
<organism evidence="1">
    <name type="scientific">freshwater metagenome</name>
    <dbReference type="NCBI Taxonomy" id="449393"/>
    <lineage>
        <taxon>unclassified sequences</taxon>
        <taxon>metagenomes</taxon>
        <taxon>ecological metagenomes</taxon>
    </lineage>
</organism>
<dbReference type="AlphaFoldDB" id="A0A6J6DCM9"/>
<gene>
    <name evidence="1" type="ORF">UFOPK1619_00363</name>
</gene>
<name>A0A6J6DCM9_9ZZZZ</name>
<accession>A0A6J6DCM9</accession>